<evidence type="ECO:0000256" key="7">
    <source>
        <dbReference type="ARBA" id="ARBA00022807"/>
    </source>
</evidence>
<dbReference type="GO" id="GO:0004843">
    <property type="term" value="F:cysteine-type deubiquitinase activity"/>
    <property type="evidence" value="ECO:0007669"/>
    <property type="project" value="UniProtKB-EC"/>
</dbReference>
<sequence length="1106" mass="129159">MANGEFELKSQETPLVDFDTKTTESVSSLNRHSQIEEETVKEELELALPDYDDVAFGGYSWEIKNWHELDSRASSRIFEVGGCQFRIVYFPQGIVPSSGYASLFLEYIPSREEKESQDYGVCCQFAFIISNVKKPSLRVASSAHCRYSPEIQDWGFTQFSETKRLLSRNSPVVPPIVEDGALRINAFIRILDDPTGVLWHSFNNYDSKSMTGYVGLKNQGATCYMNSLLQSLYIIGAFRKIVYQVPTKKEESKNGIAYALQRCFYNLQFMNEPVPTTDLTKSFGWDSLDSFMQHDVQEFNRVLQDNLERSMEGTMENALKNLFCGKMKSYVACMNVNYESARTEEFWDIQLNVKGMKNLEASFRDYIQVETLDGDNCYYADMYGFQEAKKGVIFESFPPILHLQLKRFEYDFERDMMIKINDRYEFPLEFNAKAFLSPEADQDQNCEYVLHGVLVHSGDLDNGHYYALLKPQKEERWYKFDDTRVTPATLKEVLEENYGGDYFVHPPFRPAVKLKRFMSAYMLLYLRKDKIDELIAPVQKDVIPNHLKEVLDENIRLVDQQRKERLESHLYTKIEIVTPDYFANHHEFDLANFDNPVDEGVMLHFRIKKEQNVSDLIPMVSEEVEVPANRLRLWYIIRRQNYTLRVEEPVSELNISIEEAKDRWNSQGFILRLYLEILPENQTNHPLVNVSFDSPNIFLFIKYYDRENQEIIGCGTIFVIKNDKLDSICPELCERVGLSKDTPLHLYEEIKPGYIEYLRLSKTFAENELSTGDIICFETGNSDTKDQEDNIFPTAPKLYDFMANRVIITFRPRFIDQESTLEFELVLDRRIKLIELCEELSEKLNTDADHIRLTTCSPLAYAANMVVPNNPNITLYEIMHASEEDTVSNMLFYEIMNVSLSDLDKKRLLRVTWLFEGLANAELIDVYINKVGNVSDVFNAISEKYPELRVPNQKVRLYEILEHKWYRDINMRAMIRSLNPFARIIGEVIPEEEISLQENERVIVVYHFHKDVARMHSIPFKFVIKPGEKFAITRQRLRFRTMYPDNIFSVIKFAIIDFDRNSVVYLNDDDVVFELLEQYNGTLAMDRAKKEIRKPKILDRAIQMKG</sequence>
<dbReference type="InterPro" id="IPR038765">
    <property type="entry name" value="Papain-like_cys_pep_sf"/>
</dbReference>
<evidence type="ECO:0000256" key="6">
    <source>
        <dbReference type="ARBA" id="ARBA00022801"/>
    </source>
</evidence>
<evidence type="ECO:0000256" key="2">
    <source>
        <dbReference type="ARBA" id="ARBA00009085"/>
    </source>
</evidence>
<dbReference type="PANTHER" id="PTHR24006">
    <property type="entry name" value="UBIQUITIN CARBOXYL-TERMINAL HYDROLASE"/>
    <property type="match status" value="1"/>
</dbReference>
<keyword evidence="11" id="KW-1185">Reference proteome</keyword>
<dbReference type="EC" id="3.4.19.12" evidence="3"/>
<dbReference type="GO" id="GO:0031647">
    <property type="term" value="P:regulation of protein stability"/>
    <property type="evidence" value="ECO:0007669"/>
    <property type="project" value="TreeGrafter"/>
</dbReference>
<evidence type="ECO:0000259" key="9">
    <source>
        <dbReference type="PROSITE" id="PS50235"/>
    </source>
</evidence>
<dbReference type="InterPro" id="IPR024729">
    <property type="entry name" value="USP7_ICP0-binding_dom"/>
</dbReference>
<evidence type="ECO:0000256" key="1">
    <source>
        <dbReference type="ARBA" id="ARBA00000707"/>
    </source>
</evidence>
<dbReference type="PROSITE" id="PS50144">
    <property type="entry name" value="MATH"/>
    <property type="match status" value="1"/>
</dbReference>
<reference evidence="10 11" key="1">
    <citation type="journal article" date="2023" name="G3 (Bethesda)">
        <title>A high-quality reference genome for the fission yeast Schizosaccharomyces osmophilus.</title>
        <authorList>
            <person name="Jia G.S."/>
            <person name="Zhang W.C."/>
            <person name="Liang Y."/>
            <person name="Liu X.H."/>
            <person name="Rhind N."/>
            <person name="Pidoux A."/>
            <person name="Brysch-Herzberg M."/>
            <person name="Du L.L."/>
        </authorList>
    </citation>
    <scope>NUCLEOTIDE SEQUENCE [LARGE SCALE GENOMIC DNA]</scope>
    <source>
        <strain evidence="10 11">CBS 15793</strain>
    </source>
</reference>
<dbReference type="RefSeq" id="XP_056039806.1">
    <property type="nucleotide sequence ID" value="XM_056183594.1"/>
</dbReference>
<dbReference type="SUPFAM" id="SSF49599">
    <property type="entry name" value="TRAF domain-like"/>
    <property type="match status" value="1"/>
</dbReference>
<evidence type="ECO:0000256" key="5">
    <source>
        <dbReference type="ARBA" id="ARBA00022786"/>
    </source>
</evidence>
<dbReference type="GO" id="GO:0005634">
    <property type="term" value="C:nucleus"/>
    <property type="evidence" value="ECO:0007669"/>
    <property type="project" value="TreeGrafter"/>
</dbReference>
<keyword evidence="4" id="KW-0645">Protease</keyword>
<evidence type="ECO:0000313" key="11">
    <source>
        <dbReference type="Proteomes" id="UP001212411"/>
    </source>
</evidence>
<dbReference type="Pfam" id="PF14533">
    <property type="entry name" value="USP7_C2"/>
    <property type="match status" value="1"/>
</dbReference>
<dbReference type="EMBL" id="CP115613">
    <property type="protein sequence ID" value="WBW75563.1"/>
    <property type="molecule type" value="Genomic_DNA"/>
</dbReference>
<evidence type="ECO:0000313" key="10">
    <source>
        <dbReference type="EMBL" id="WBW75563.1"/>
    </source>
</evidence>
<keyword evidence="6 10" id="KW-0378">Hydrolase</keyword>
<evidence type="ECO:0000259" key="8">
    <source>
        <dbReference type="PROSITE" id="PS50144"/>
    </source>
</evidence>
<dbReference type="GO" id="GO:0006508">
    <property type="term" value="P:proteolysis"/>
    <property type="evidence" value="ECO:0007669"/>
    <property type="project" value="UniProtKB-KW"/>
</dbReference>
<dbReference type="Gene3D" id="3.90.70.10">
    <property type="entry name" value="Cysteine proteinases"/>
    <property type="match status" value="1"/>
</dbReference>
<dbReference type="InterPro" id="IPR029346">
    <property type="entry name" value="USP_C"/>
</dbReference>
<feature type="domain" description="MATH" evidence="8">
    <location>
        <begin position="56"/>
        <end position="188"/>
    </location>
</feature>
<dbReference type="InterPro" id="IPR001394">
    <property type="entry name" value="Peptidase_C19_UCH"/>
</dbReference>
<dbReference type="InterPro" id="IPR050164">
    <property type="entry name" value="Peptidase_C19"/>
</dbReference>
<dbReference type="InterPro" id="IPR008974">
    <property type="entry name" value="TRAF-like"/>
</dbReference>
<dbReference type="InterPro" id="IPR002083">
    <property type="entry name" value="MATH/TRAF_dom"/>
</dbReference>
<dbReference type="AlphaFoldDB" id="A0AAE9WKU2"/>
<evidence type="ECO:0000256" key="4">
    <source>
        <dbReference type="ARBA" id="ARBA00022670"/>
    </source>
</evidence>
<protein>
    <recommendedName>
        <fullName evidence="3">ubiquitinyl hydrolase 1</fullName>
        <ecNumber evidence="3">3.4.19.12</ecNumber>
    </recommendedName>
</protein>
<dbReference type="Pfam" id="PF00443">
    <property type="entry name" value="UCH"/>
    <property type="match status" value="1"/>
</dbReference>
<comment type="similarity">
    <text evidence="2">Belongs to the peptidase C19 family.</text>
</comment>
<accession>A0AAE9WKU2</accession>
<dbReference type="SMART" id="SM00061">
    <property type="entry name" value="MATH"/>
    <property type="match status" value="1"/>
</dbReference>
<dbReference type="InterPro" id="IPR028889">
    <property type="entry name" value="USP"/>
</dbReference>
<dbReference type="GO" id="GO:0016579">
    <property type="term" value="P:protein deubiquitination"/>
    <property type="evidence" value="ECO:0007669"/>
    <property type="project" value="InterPro"/>
</dbReference>
<dbReference type="PROSITE" id="PS50235">
    <property type="entry name" value="USP_3"/>
    <property type="match status" value="1"/>
</dbReference>
<dbReference type="Gene3D" id="3.10.20.90">
    <property type="entry name" value="Phosphatidylinositol 3-kinase Catalytic Subunit, Chain A, domain 1"/>
    <property type="match status" value="2"/>
</dbReference>
<dbReference type="PANTHER" id="PTHR24006:SF644">
    <property type="entry name" value="UBIQUITIN CARBOXYL-TERMINAL HYDROLASE 7"/>
    <property type="match status" value="1"/>
</dbReference>
<dbReference type="CDD" id="cd02659">
    <property type="entry name" value="peptidase_C19C"/>
    <property type="match status" value="1"/>
</dbReference>
<evidence type="ECO:0000256" key="3">
    <source>
        <dbReference type="ARBA" id="ARBA00012759"/>
    </source>
</evidence>
<gene>
    <name evidence="10" type="primary">ubp5</name>
    <name evidence="10" type="ORF">SOMG_04817</name>
</gene>
<dbReference type="PROSITE" id="PS00973">
    <property type="entry name" value="USP_2"/>
    <property type="match status" value="1"/>
</dbReference>
<feature type="domain" description="USP" evidence="9">
    <location>
        <begin position="214"/>
        <end position="528"/>
    </location>
</feature>
<dbReference type="GO" id="GO:0005829">
    <property type="term" value="C:cytosol"/>
    <property type="evidence" value="ECO:0007669"/>
    <property type="project" value="TreeGrafter"/>
</dbReference>
<dbReference type="Pfam" id="PF12436">
    <property type="entry name" value="USP7_ICP0_bdg"/>
    <property type="match status" value="1"/>
</dbReference>
<organism evidence="10 11">
    <name type="scientific">Schizosaccharomyces osmophilus</name>
    <dbReference type="NCBI Taxonomy" id="2545709"/>
    <lineage>
        <taxon>Eukaryota</taxon>
        <taxon>Fungi</taxon>
        <taxon>Dikarya</taxon>
        <taxon>Ascomycota</taxon>
        <taxon>Taphrinomycotina</taxon>
        <taxon>Schizosaccharomycetes</taxon>
        <taxon>Schizosaccharomycetales</taxon>
        <taxon>Schizosaccharomycetaceae</taxon>
        <taxon>Schizosaccharomyces</taxon>
    </lineage>
</organism>
<dbReference type="FunFam" id="3.90.70.10:FF:000044">
    <property type="entry name" value="Ubiquitin carboxyl-terminal hydrolase 13"/>
    <property type="match status" value="1"/>
</dbReference>
<keyword evidence="5" id="KW-0833">Ubl conjugation pathway</keyword>
<dbReference type="SUPFAM" id="SSF54001">
    <property type="entry name" value="Cysteine proteinases"/>
    <property type="match status" value="1"/>
</dbReference>
<dbReference type="Gene3D" id="2.60.210.10">
    <property type="entry name" value="Apoptosis, Tumor Necrosis Factor Receptor Associated Protein 2, Chain A"/>
    <property type="match status" value="1"/>
</dbReference>
<comment type="catalytic activity">
    <reaction evidence="1">
        <text>Thiol-dependent hydrolysis of ester, thioester, amide, peptide and isopeptide bonds formed by the C-terminal Gly of ubiquitin (a 76-residue protein attached to proteins as an intracellular targeting signal).</text>
        <dbReference type="EC" id="3.4.19.12"/>
    </reaction>
</comment>
<dbReference type="Pfam" id="PF22486">
    <property type="entry name" value="MATH_2"/>
    <property type="match status" value="1"/>
</dbReference>
<proteinExistence type="inferred from homology"/>
<keyword evidence="7" id="KW-0788">Thiol protease</keyword>
<dbReference type="GeneID" id="80878283"/>
<dbReference type="InterPro" id="IPR018200">
    <property type="entry name" value="USP_CS"/>
</dbReference>
<dbReference type="Proteomes" id="UP001212411">
    <property type="component" value="Chromosome 3"/>
</dbReference>
<dbReference type="KEGG" id="som:SOMG_04817"/>
<dbReference type="PROSITE" id="PS00972">
    <property type="entry name" value="USP_1"/>
    <property type="match status" value="1"/>
</dbReference>
<name>A0AAE9WKU2_9SCHI</name>